<evidence type="ECO:0000256" key="8">
    <source>
        <dbReference type="ARBA" id="ARBA00023204"/>
    </source>
</evidence>
<organism evidence="12 14">
    <name type="scientific">Chrysochromulina tobinii</name>
    <dbReference type="NCBI Taxonomy" id="1460289"/>
    <lineage>
        <taxon>Eukaryota</taxon>
        <taxon>Haptista</taxon>
        <taxon>Haptophyta</taxon>
        <taxon>Prymnesiophyceae</taxon>
        <taxon>Prymnesiales</taxon>
        <taxon>Chrysochromulinaceae</taxon>
        <taxon>Chrysochromulina</taxon>
    </lineage>
</organism>
<dbReference type="SUPFAM" id="SSF88723">
    <property type="entry name" value="PIN domain-like"/>
    <property type="match status" value="1"/>
</dbReference>
<evidence type="ECO:0000259" key="10">
    <source>
        <dbReference type="SMART" id="SM00484"/>
    </source>
</evidence>
<dbReference type="PROSITE" id="PS00842">
    <property type="entry name" value="XPG_2"/>
    <property type="match status" value="1"/>
</dbReference>
<dbReference type="FunFam" id="3.40.50.1010:FF:000111">
    <property type="entry name" value="Exonuclease 1"/>
    <property type="match status" value="1"/>
</dbReference>
<accession>A0A0M0JXG1</accession>
<dbReference type="InterPro" id="IPR019974">
    <property type="entry name" value="XPG_CS"/>
</dbReference>
<protein>
    <submittedName>
        <fullName evidence="12">Pin domain-like protein</fullName>
    </submittedName>
</protein>
<dbReference type="InterPro" id="IPR006086">
    <property type="entry name" value="XPG-I_dom"/>
</dbReference>
<evidence type="ECO:0000256" key="3">
    <source>
        <dbReference type="ARBA" id="ARBA00022759"/>
    </source>
</evidence>
<dbReference type="EMBL" id="JWZX01002152">
    <property type="protein sequence ID" value="KOO30828.1"/>
    <property type="molecule type" value="Genomic_DNA"/>
</dbReference>
<evidence type="ECO:0000313" key="14">
    <source>
        <dbReference type="Proteomes" id="UP000037460"/>
    </source>
</evidence>
<dbReference type="SUPFAM" id="SSF47807">
    <property type="entry name" value="5' to 3' exonuclease, C-terminal subdomain"/>
    <property type="match status" value="1"/>
</dbReference>
<dbReference type="GO" id="GO:0005634">
    <property type="term" value="C:nucleus"/>
    <property type="evidence" value="ECO:0007669"/>
    <property type="project" value="UniProtKB-SubCell"/>
</dbReference>
<dbReference type="CDD" id="cd09857">
    <property type="entry name" value="PIN_EXO1"/>
    <property type="match status" value="1"/>
</dbReference>
<name>A0A0M0JXG1_9EUKA</name>
<dbReference type="AlphaFoldDB" id="A0A0M0JXG1"/>
<evidence type="ECO:0000256" key="1">
    <source>
        <dbReference type="ARBA" id="ARBA00004123"/>
    </source>
</evidence>
<dbReference type="GO" id="GO:0006281">
    <property type="term" value="P:DNA repair"/>
    <property type="evidence" value="ECO:0007669"/>
    <property type="project" value="UniProtKB-KW"/>
</dbReference>
<evidence type="ECO:0000313" key="13">
    <source>
        <dbReference type="EMBL" id="KOO31706.1"/>
    </source>
</evidence>
<dbReference type="GO" id="GO:0017108">
    <property type="term" value="F:5'-flap endonuclease activity"/>
    <property type="evidence" value="ECO:0007669"/>
    <property type="project" value="TreeGrafter"/>
</dbReference>
<sequence>MGVAGLHSFVKSIVQSGVSLSEFCGQTLAIDASAWLHRGLFVCPLDVLAGQPTDRFLDQPLKLIATFEKYGVRPLFVFDGAVLPMKSGDERRELRSKALEEGLELLRSGHESEATSKLAKAAKVQPWMAMRLIDELRHRGLPFVVAPYEADPQLAFLVREGHCAAAISEDSDLLPYGCPLTMYKLDLESATGQLVKFDDLRSAEDDKGSHLFEGEWVGEWDAWRTGLFAELCVLSGTDYLKKQGGVGIKTAHKALRQHRSLARALRNPPLRTILKLDDAELTAYQRDAERVRQVRHPDDI</sequence>
<evidence type="ECO:0000256" key="6">
    <source>
        <dbReference type="ARBA" id="ARBA00022839"/>
    </source>
</evidence>
<dbReference type="EMBL" id="JWZX01001953">
    <property type="protein sequence ID" value="KOO31706.1"/>
    <property type="molecule type" value="Genomic_DNA"/>
</dbReference>
<feature type="domain" description="XPG-I" evidence="10">
    <location>
        <begin position="137"/>
        <end position="209"/>
    </location>
</feature>
<evidence type="ECO:0000313" key="12">
    <source>
        <dbReference type="EMBL" id="KOO30828.1"/>
    </source>
</evidence>
<evidence type="ECO:0000256" key="9">
    <source>
        <dbReference type="ARBA" id="ARBA00023242"/>
    </source>
</evidence>
<dbReference type="Gene3D" id="3.40.50.1010">
    <property type="entry name" value="5'-nuclease"/>
    <property type="match status" value="1"/>
</dbReference>
<dbReference type="InterPro" id="IPR044752">
    <property type="entry name" value="PIN-like_EXO1"/>
</dbReference>
<dbReference type="Pfam" id="PF00867">
    <property type="entry name" value="XPG_I"/>
    <property type="match status" value="1"/>
</dbReference>
<dbReference type="PRINTS" id="PR00853">
    <property type="entry name" value="XPGRADSUPER"/>
</dbReference>
<evidence type="ECO:0000256" key="7">
    <source>
        <dbReference type="ARBA" id="ARBA00023125"/>
    </source>
</evidence>
<keyword evidence="2" id="KW-0540">Nuclease</keyword>
<proteinExistence type="predicted"/>
<dbReference type="InterPro" id="IPR036279">
    <property type="entry name" value="5-3_exonuclease_C_sf"/>
</dbReference>
<dbReference type="SMART" id="SM00485">
    <property type="entry name" value="XPGN"/>
    <property type="match status" value="1"/>
</dbReference>
<dbReference type="PANTHER" id="PTHR11081:SF65">
    <property type="entry name" value="DNA DAMAGE-INDUCIBLE PROTEIN DIN7-RELATED"/>
    <property type="match status" value="1"/>
</dbReference>
<dbReference type="InterPro" id="IPR006084">
    <property type="entry name" value="XPG/Rad2"/>
</dbReference>
<keyword evidence="5" id="KW-0378">Hydrolase</keyword>
<gene>
    <name evidence="13" type="ORF">Ctob_012656</name>
    <name evidence="12" type="ORF">Ctob_014328</name>
</gene>
<dbReference type="SMART" id="SM00484">
    <property type="entry name" value="XPGI"/>
    <property type="match status" value="1"/>
</dbReference>
<keyword evidence="8" id="KW-0234">DNA repair</keyword>
<keyword evidence="7" id="KW-0238">DNA-binding</keyword>
<dbReference type="InterPro" id="IPR029060">
    <property type="entry name" value="PIN-like_dom_sf"/>
</dbReference>
<keyword evidence="3" id="KW-0255">Endonuclease</keyword>
<keyword evidence="9" id="KW-0539">Nucleus</keyword>
<evidence type="ECO:0000259" key="11">
    <source>
        <dbReference type="SMART" id="SM00485"/>
    </source>
</evidence>
<keyword evidence="4" id="KW-0227">DNA damage</keyword>
<dbReference type="OrthoDB" id="26491at2759"/>
<dbReference type="Pfam" id="PF00752">
    <property type="entry name" value="XPG_N"/>
    <property type="match status" value="1"/>
</dbReference>
<evidence type="ECO:0000256" key="4">
    <source>
        <dbReference type="ARBA" id="ARBA00022763"/>
    </source>
</evidence>
<dbReference type="PROSITE" id="PS00841">
    <property type="entry name" value="XPG_1"/>
    <property type="match status" value="1"/>
</dbReference>
<dbReference type="GO" id="GO:0046872">
    <property type="term" value="F:metal ion binding"/>
    <property type="evidence" value="ECO:0007669"/>
    <property type="project" value="InterPro"/>
</dbReference>
<dbReference type="Proteomes" id="UP000037460">
    <property type="component" value="Unassembled WGS sequence"/>
</dbReference>
<feature type="domain" description="XPG N-terminal" evidence="11">
    <location>
        <begin position="1"/>
        <end position="98"/>
    </location>
</feature>
<reference evidence="14" key="2">
    <citation type="journal article" date="2015" name="PLoS Genet.">
        <title>Genome Sequence and Transcriptome Analyses of Chrysochromulina tobin: Metabolic Tools for Enhanced Algal Fitness in the Prominent Order Prymnesiales (Haptophyceae).</title>
        <authorList>
            <person name="Hovde B.T."/>
            <person name="Deodato C.R."/>
            <person name="Hunsperger H.M."/>
            <person name="Ryken S.A."/>
            <person name="Yost W."/>
            <person name="Jha R.K."/>
            <person name="Patterson J."/>
            <person name="Monnat R.J. Jr."/>
            <person name="Barlow S.B."/>
            <person name="Starkenburg S.R."/>
            <person name="Cattolico R.A."/>
        </authorList>
    </citation>
    <scope>NUCLEOTIDE SEQUENCE</scope>
    <source>
        <strain evidence="14">CCMP291</strain>
    </source>
</reference>
<evidence type="ECO:0000256" key="2">
    <source>
        <dbReference type="ARBA" id="ARBA00022722"/>
    </source>
</evidence>
<reference evidence="12" key="1">
    <citation type="submission" date="2014-12" db="EMBL/GenBank/DDBJ databases">
        <title>Draft genome of the oleaginous, mixotrophic haptophyte, Chrysochromulina tobin.</title>
        <authorList>
            <person name="Hovde B.T."/>
            <person name="Starkenburg S.R."/>
            <person name="Cattolico R.A."/>
        </authorList>
    </citation>
    <scope>NUCLEOTIDE SEQUENCE</scope>
    <source>
        <strain evidence="12">CCMP291</strain>
    </source>
</reference>
<keyword evidence="6" id="KW-0269">Exonuclease</keyword>
<evidence type="ECO:0000256" key="5">
    <source>
        <dbReference type="ARBA" id="ARBA00022801"/>
    </source>
</evidence>
<dbReference type="GO" id="GO:0004527">
    <property type="term" value="F:exonuclease activity"/>
    <property type="evidence" value="ECO:0007669"/>
    <property type="project" value="UniProtKB-KW"/>
</dbReference>
<dbReference type="PANTHER" id="PTHR11081">
    <property type="entry name" value="FLAP ENDONUCLEASE FAMILY MEMBER"/>
    <property type="match status" value="1"/>
</dbReference>
<dbReference type="InterPro" id="IPR006085">
    <property type="entry name" value="XPG_DNA_repair_N"/>
</dbReference>
<comment type="caution">
    <text evidence="12">The sequence shown here is derived from an EMBL/GenBank/DDBJ whole genome shotgun (WGS) entry which is preliminary data.</text>
</comment>
<keyword evidence="14" id="KW-1185">Reference proteome</keyword>
<dbReference type="Gene3D" id="1.10.150.20">
    <property type="entry name" value="5' to 3' exonuclease, C-terminal subdomain"/>
    <property type="match status" value="1"/>
</dbReference>
<dbReference type="GO" id="GO:0003677">
    <property type="term" value="F:DNA binding"/>
    <property type="evidence" value="ECO:0007669"/>
    <property type="project" value="UniProtKB-KW"/>
</dbReference>
<comment type="subcellular location">
    <subcellularLocation>
        <location evidence="1">Nucleus</location>
    </subcellularLocation>
</comment>